<keyword evidence="1" id="KW-0732">Signal</keyword>
<dbReference type="RefSeq" id="XP_022296912.1">
    <property type="nucleotide sequence ID" value="XM_022441204.1"/>
</dbReference>
<dbReference type="GeneID" id="111106500"/>
<accession>A0A8B8B0H1</accession>
<evidence type="ECO:0000313" key="3">
    <source>
        <dbReference type="RefSeq" id="XP_022296912.1"/>
    </source>
</evidence>
<proteinExistence type="predicted"/>
<organism evidence="2 3">
    <name type="scientific">Crassostrea virginica</name>
    <name type="common">Eastern oyster</name>
    <dbReference type="NCBI Taxonomy" id="6565"/>
    <lineage>
        <taxon>Eukaryota</taxon>
        <taxon>Metazoa</taxon>
        <taxon>Spiralia</taxon>
        <taxon>Lophotrochozoa</taxon>
        <taxon>Mollusca</taxon>
        <taxon>Bivalvia</taxon>
        <taxon>Autobranchia</taxon>
        <taxon>Pteriomorphia</taxon>
        <taxon>Ostreida</taxon>
        <taxon>Ostreoidea</taxon>
        <taxon>Ostreidae</taxon>
        <taxon>Crassostrea</taxon>
    </lineage>
</organism>
<sequence length="165" mass="18866">MIYTINRQTILGFTGLLLLLVCVRQTLGNCTEEKFGTFPYFFGRTNIDCMDRTRRAALTPQRISFSGKRVHMWINYRGTYFEYGVGQSRGVHVGTSLYNHGNCAGQMESLPAGYSSLSVECLTRCAQNYATRYGRYQPMYDIVHPFANMMSRILCSSKCPVWCMK</sequence>
<dbReference type="AlphaFoldDB" id="A0A8B8B0H1"/>
<evidence type="ECO:0000313" key="2">
    <source>
        <dbReference type="Proteomes" id="UP000694844"/>
    </source>
</evidence>
<name>A0A8B8B0H1_CRAVI</name>
<reference evidence="3" key="1">
    <citation type="submission" date="2025-08" db="UniProtKB">
        <authorList>
            <consortium name="RefSeq"/>
        </authorList>
    </citation>
    <scope>IDENTIFICATION</scope>
    <source>
        <tissue evidence="3">Whole sample</tissue>
    </source>
</reference>
<keyword evidence="2" id="KW-1185">Reference proteome</keyword>
<feature type="signal peptide" evidence="1">
    <location>
        <begin position="1"/>
        <end position="28"/>
    </location>
</feature>
<dbReference type="OrthoDB" id="6133360at2759"/>
<gene>
    <name evidence="3" type="primary">LOC111106500</name>
</gene>
<dbReference type="Proteomes" id="UP000694844">
    <property type="component" value="Chromosome 8"/>
</dbReference>
<protein>
    <submittedName>
        <fullName evidence="3">Uncharacterized protein LOC111106500</fullName>
    </submittedName>
</protein>
<feature type="chain" id="PRO_5034057874" evidence="1">
    <location>
        <begin position="29"/>
        <end position="165"/>
    </location>
</feature>
<dbReference type="KEGG" id="cvn:111106500"/>
<evidence type="ECO:0000256" key="1">
    <source>
        <dbReference type="SAM" id="SignalP"/>
    </source>
</evidence>